<keyword evidence="4" id="KW-0804">Transcription</keyword>
<organism evidence="7 8">
    <name type="scientific">Cellulomonas pakistanensis</name>
    <dbReference type="NCBI Taxonomy" id="992287"/>
    <lineage>
        <taxon>Bacteria</taxon>
        <taxon>Bacillati</taxon>
        <taxon>Actinomycetota</taxon>
        <taxon>Actinomycetes</taxon>
        <taxon>Micrococcales</taxon>
        <taxon>Cellulomonadaceae</taxon>
        <taxon>Cellulomonas</taxon>
    </lineage>
</organism>
<dbReference type="EMBL" id="BONO01000017">
    <property type="protein sequence ID" value="GIG36993.1"/>
    <property type="molecule type" value="Genomic_DNA"/>
</dbReference>
<dbReference type="PANTHER" id="PTHR30346:SF0">
    <property type="entry name" value="HCA OPERON TRANSCRIPTIONAL ACTIVATOR HCAR"/>
    <property type="match status" value="1"/>
</dbReference>
<name>A0A919PC47_9CELL</name>
<gene>
    <name evidence="7" type="ORF">Cpa01nite_23740</name>
</gene>
<dbReference type="CDD" id="cd08414">
    <property type="entry name" value="PBP2_LTTR_aromatics_like"/>
    <property type="match status" value="1"/>
</dbReference>
<evidence type="ECO:0000259" key="6">
    <source>
        <dbReference type="Pfam" id="PF03466"/>
    </source>
</evidence>
<keyword evidence="3" id="KW-0238">DNA-binding</keyword>
<accession>A0A919PC47</accession>
<dbReference type="Pfam" id="PF03466">
    <property type="entry name" value="LysR_substrate"/>
    <property type="match status" value="1"/>
</dbReference>
<evidence type="ECO:0000313" key="7">
    <source>
        <dbReference type="EMBL" id="GIG36993.1"/>
    </source>
</evidence>
<dbReference type="GO" id="GO:0003700">
    <property type="term" value="F:DNA-binding transcription factor activity"/>
    <property type="evidence" value="ECO:0007669"/>
    <property type="project" value="TreeGrafter"/>
</dbReference>
<feature type="compositionally biased region" description="Low complexity" evidence="5">
    <location>
        <begin position="233"/>
        <end position="244"/>
    </location>
</feature>
<comment type="caution">
    <text evidence="7">The sequence shown here is derived from an EMBL/GenBank/DDBJ whole genome shotgun (WGS) entry which is preliminary data.</text>
</comment>
<dbReference type="AlphaFoldDB" id="A0A919PC47"/>
<dbReference type="RefSeq" id="WP_203669011.1">
    <property type="nucleotide sequence ID" value="NZ_BONO01000017.1"/>
</dbReference>
<dbReference type="GO" id="GO:0032993">
    <property type="term" value="C:protein-DNA complex"/>
    <property type="evidence" value="ECO:0007669"/>
    <property type="project" value="TreeGrafter"/>
</dbReference>
<feature type="compositionally biased region" description="Low complexity" evidence="5">
    <location>
        <begin position="7"/>
        <end position="21"/>
    </location>
</feature>
<evidence type="ECO:0000256" key="2">
    <source>
        <dbReference type="ARBA" id="ARBA00023015"/>
    </source>
</evidence>
<feature type="region of interest" description="Disordered" evidence="5">
    <location>
        <begin position="1"/>
        <end position="23"/>
    </location>
</feature>
<evidence type="ECO:0000313" key="8">
    <source>
        <dbReference type="Proteomes" id="UP000642125"/>
    </source>
</evidence>
<feature type="region of interest" description="Disordered" evidence="5">
    <location>
        <begin position="215"/>
        <end position="294"/>
    </location>
</feature>
<dbReference type="PANTHER" id="PTHR30346">
    <property type="entry name" value="TRANSCRIPTIONAL DUAL REGULATOR HCAR-RELATED"/>
    <property type="match status" value="1"/>
</dbReference>
<evidence type="ECO:0000256" key="3">
    <source>
        <dbReference type="ARBA" id="ARBA00023125"/>
    </source>
</evidence>
<keyword evidence="2" id="KW-0805">Transcription regulation</keyword>
<feature type="domain" description="LysR substrate-binding" evidence="6">
    <location>
        <begin position="38"/>
        <end position="212"/>
    </location>
</feature>
<feature type="compositionally biased region" description="Gly residues" evidence="5">
    <location>
        <begin position="272"/>
        <end position="288"/>
    </location>
</feature>
<proteinExistence type="inferred from homology"/>
<comment type="similarity">
    <text evidence="1">Belongs to the LysR transcriptional regulatory family.</text>
</comment>
<dbReference type="Gene3D" id="3.40.190.10">
    <property type="entry name" value="Periplasmic binding protein-like II"/>
    <property type="match status" value="2"/>
</dbReference>
<dbReference type="GO" id="GO:0003677">
    <property type="term" value="F:DNA binding"/>
    <property type="evidence" value="ECO:0007669"/>
    <property type="project" value="UniProtKB-KW"/>
</dbReference>
<evidence type="ECO:0000256" key="5">
    <source>
        <dbReference type="SAM" id="MobiDB-lite"/>
    </source>
</evidence>
<evidence type="ECO:0000256" key="4">
    <source>
        <dbReference type="ARBA" id="ARBA00023163"/>
    </source>
</evidence>
<dbReference type="Proteomes" id="UP000642125">
    <property type="component" value="Unassembled WGS sequence"/>
</dbReference>
<reference evidence="7" key="1">
    <citation type="submission" date="2021-01" db="EMBL/GenBank/DDBJ databases">
        <title>Whole genome shotgun sequence of Cellulomonas pakistanensis NBRC 110800.</title>
        <authorList>
            <person name="Komaki H."/>
            <person name="Tamura T."/>
        </authorList>
    </citation>
    <scope>NUCLEOTIDE SEQUENCE</scope>
    <source>
        <strain evidence="7">NBRC 110800</strain>
    </source>
</reference>
<sequence length="294" mass="29831">MSEHPAPEAATDPAAGPTTPDEGPRFRLLLVPGVVPASWVRTWRERVADVPLELVHSPAAEAGAVLARGEADAALLRLPVDRDVLSAIPLYVETTVVVLPKDHLLTALDEVAPEDLAEETLITPGDDVLRWADAPGEPSLLPPPATTEEAVALVASGVGLLVVPQSLARLHHRKDLTYRPLTDAPGSQAALAWLADRDGDPLVEELIGIVRGRTVNSSRGRGAAPERDGGGSAAAKGSGAKGAAAGKGGAAGRGAAPGRSGGATRGGRPSFGSGGGRGRSGGRPGSARGGRKGR</sequence>
<protein>
    <recommendedName>
        <fullName evidence="6">LysR substrate-binding domain-containing protein</fullName>
    </recommendedName>
</protein>
<evidence type="ECO:0000256" key="1">
    <source>
        <dbReference type="ARBA" id="ARBA00009437"/>
    </source>
</evidence>
<keyword evidence="8" id="KW-1185">Reference proteome</keyword>
<dbReference type="SUPFAM" id="SSF53850">
    <property type="entry name" value="Periplasmic binding protein-like II"/>
    <property type="match status" value="1"/>
</dbReference>
<dbReference type="InterPro" id="IPR005119">
    <property type="entry name" value="LysR_subst-bd"/>
</dbReference>